<name>A0A2U7U9X7_9VIRU</name>
<reference evidence="1" key="1">
    <citation type="journal article" date="2018" name="Nat. Commun.">
        <title>Diversity and evolution of the emerging Pandoraviridae family.</title>
        <authorList>
            <person name="Legendre M."/>
            <person name="Fabre E."/>
            <person name="Poirot O."/>
            <person name="Jeudy S."/>
            <person name="Lartigue A."/>
            <person name="Alempic J.M."/>
            <person name="Beucher L."/>
            <person name="Philippe N."/>
            <person name="Bertaux L."/>
            <person name="Christo-Foroux E."/>
            <person name="Labadie K."/>
            <person name="Coute Y."/>
            <person name="Abergel C."/>
            <person name="Claverie J.M."/>
        </authorList>
    </citation>
    <scope>NUCLEOTIDE SEQUENCE [LARGE SCALE GENOMIC DNA]</scope>
    <source>
        <strain evidence="1">Quercus</strain>
    </source>
</reference>
<evidence type="ECO:0000313" key="1">
    <source>
        <dbReference type="EMBL" id="AVK75180.1"/>
    </source>
</evidence>
<protein>
    <recommendedName>
        <fullName evidence="2">F-box domain-containing protein</fullName>
    </recommendedName>
</protein>
<evidence type="ECO:0008006" key="2">
    <source>
        <dbReference type="Google" id="ProtNLM"/>
    </source>
</evidence>
<dbReference type="GeneID" id="36844321"/>
<dbReference type="EMBL" id="MG011689">
    <property type="protein sequence ID" value="AVK75180.1"/>
    <property type="molecule type" value="Genomic_DNA"/>
</dbReference>
<proteinExistence type="predicted"/>
<sequence>MTEIDDLPDELLVVLMRAIKTTERHASIVLRLVSSRWLSVVGDVRGPPTDLWVHGRCIEFLVQRGQASTSPQARSDVFLTPWSVVCTLIF</sequence>
<dbReference type="KEGG" id="vg:36844321"/>
<dbReference type="RefSeq" id="YP_009483449.1">
    <property type="nucleotide sequence ID" value="NC_037667.1"/>
</dbReference>
<dbReference type="Proteomes" id="UP000248852">
    <property type="component" value="Segment"/>
</dbReference>
<accession>A0A2U7U9X7</accession>
<organism evidence="1">
    <name type="scientific">Pandoravirus quercus</name>
    <dbReference type="NCBI Taxonomy" id="2107709"/>
    <lineage>
        <taxon>Viruses</taxon>
        <taxon>Pandoravirus</taxon>
    </lineage>
</organism>
<gene>
    <name evidence="1" type="ORF">pqer_cds_758</name>
</gene>